<comment type="caution">
    <text evidence="1">The sequence shown here is derived from an EMBL/GenBank/DDBJ whole genome shotgun (WGS) entry which is preliminary data.</text>
</comment>
<dbReference type="EMBL" id="LROU01000122">
    <property type="protein sequence ID" value="KYF34045.1"/>
    <property type="molecule type" value="Genomic_DNA"/>
</dbReference>
<protein>
    <submittedName>
        <fullName evidence="1">Uncharacterized protein</fullName>
    </submittedName>
</protein>
<accession>A0A150NKQ5</accession>
<name>A0A150NKQ5_STRMT</name>
<proteinExistence type="predicted"/>
<reference evidence="1 2" key="1">
    <citation type="submission" date="2016-01" db="EMBL/GenBank/DDBJ databases">
        <title>Highly variable Streptococcus oralis 1 are common among viridans streptococci isolated from primates.</title>
        <authorList>
            <person name="Denapaite D."/>
            <person name="Rieger M."/>
            <person name="Koendgen S."/>
            <person name="Brueckner R."/>
            <person name="Ochigava I."/>
            <person name="Kappeler P."/>
            <person name="Maetz-Rensing K."/>
            <person name="Leendertz F."/>
        </authorList>
    </citation>
    <scope>NUCLEOTIDE SEQUENCE [LARGE SCALE GENOMIC DNA]</scope>
    <source>
        <strain evidence="1 2">M3-1</strain>
    </source>
</reference>
<organism evidence="1 2">
    <name type="scientific">Streptococcus mitis</name>
    <dbReference type="NCBI Taxonomy" id="28037"/>
    <lineage>
        <taxon>Bacteria</taxon>
        <taxon>Bacillati</taxon>
        <taxon>Bacillota</taxon>
        <taxon>Bacilli</taxon>
        <taxon>Lactobacillales</taxon>
        <taxon>Streptococcaceae</taxon>
        <taxon>Streptococcus</taxon>
        <taxon>Streptococcus mitis group</taxon>
    </lineage>
</organism>
<evidence type="ECO:0000313" key="2">
    <source>
        <dbReference type="Proteomes" id="UP000075442"/>
    </source>
</evidence>
<evidence type="ECO:0000313" key="1">
    <source>
        <dbReference type="EMBL" id="KYF34045.1"/>
    </source>
</evidence>
<gene>
    <name evidence="1" type="ORF">SMIM3I_00846</name>
</gene>
<dbReference type="Proteomes" id="UP000075442">
    <property type="component" value="Unassembled WGS sequence"/>
</dbReference>
<dbReference type="AlphaFoldDB" id="A0A150NKQ5"/>
<sequence length="40" mass="4800">MRVTIKNALPRTEEHFFYKIYQASDQLAHLFSISANMRDR</sequence>